<reference evidence="1 2" key="1">
    <citation type="submission" date="2018-08" db="EMBL/GenBank/DDBJ databases">
        <title>Genome analysis of the thermophilic bacterium of the candidate phylum Aminicenantes from deep subsurface aquifer revealed its physiology and ecological role.</title>
        <authorList>
            <person name="Kadnikov V.V."/>
            <person name="Mardanov A.V."/>
            <person name="Beletsky A.V."/>
            <person name="Karnachuk O.V."/>
            <person name="Ravin N.V."/>
        </authorList>
    </citation>
    <scope>NUCLEOTIDE SEQUENCE [LARGE SCALE GENOMIC DNA]</scope>
    <source>
        <strain evidence="1">BY38</strain>
    </source>
</reference>
<dbReference type="EMBL" id="QUAH01000004">
    <property type="protein sequence ID" value="RFT16262.1"/>
    <property type="molecule type" value="Genomic_DNA"/>
</dbReference>
<protein>
    <submittedName>
        <fullName evidence="1">Uncharacterized protein</fullName>
    </submittedName>
</protein>
<dbReference type="AlphaFoldDB" id="A0A3E2BNN2"/>
<proteinExistence type="predicted"/>
<evidence type="ECO:0000313" key="1">
    <source>
        <dbReference type="EMBL" id="RFT16262.1"/>
    </source>
</evidence>
<name>A0A3E2BNN2_9BACT</name>
<accession>A0A3E2BNN2</accession>
<evidence type="ECO:0000313" key="2">
    <source>
        <dbReference type="Proteomes" id="UP000257323"/>
    </source>
</evidence>
<gene>
    <name evidence="1" type="ORF">OP8BY_1866</name>
</gene>
<comment type="caution">
    <text evidence="1">The sequence shown here is derived from an EMBL/GenBank/DDBJ whole genome shotgun (WGS) entry which is preliminary data.</text>
</comment>
<dbReference type="Proteomes" id="UP000257323">
    <property type="component" value="Unassembled WGS sequence"/>
</dbReference>
<organism evidence="1 2">
    <name type="scientific">Candidatus Saccharicenans subterraneus</name>
    <dbReference type="NCBI Taxonomy" id="2508984"/>
    <lineage>
        <taxon>Bacteria</taxon>
        <taxon>Candidatus Aminicenantota</taxon>
        <taxon>Candidatus Aminicenantia</taxon>
        <taxon>Candidatus Aminicenantales</taxon>
        <taxon>Candidatus Saccharicenantaceae</taxon>
        <taxon>Candidatus Saccharicenans</taxon>
    </lineage>
</organism>
<sequence>MGLRPGNRESRIERLSWPAGGWRRGGKILFPGVRAMAAEKDLFEEIEA</sequence>